<accession>A0ACB9DTY8</accession>
<evidence type="ECO:0000313" key="1">
    <source>
        <dbReference type="EMBL" id="KAI3750149.1"/>
    </source>
</evidence>
<name>A0ACB9DTY8_CICIN</name>
<sequence>MRVHISRFHRQRNIIFVMPLMHTLEGLWLHIYLVRGRGSGEEDDYVGGGAGFSVSSIGEGFEADDGGGGGDFARDSG</sequence>
<dbReference type="EMBL" id="CM042012">
    <property type="protein sequence ID" value="KAI3750149.1"/>
    <property type="molecule type" value="Genomic_DNA"/>
</dbReference>
<dbReference type="Proteomes" id="UP001055811">
    <property type="component" value="Linkage Group LG04"/>
</dbReference>
<evidence type="ECO:0000313" key="2">
    <source>
        <dbReference type="Proteomes" id="UP001055811"/>
    </source>
</evidence>
<reference evidence="1 2" key="2">
    <citation type="journal article" date="2022" name="Mol. Ecol. Resour.">
        <title>The genomes of chicory, endive, great burdock and yacon provide insights into Asteraceae paleo-polyploidization history and plant inulin production.</title>
        <authorList>
            <person name="Fan W."/>
            <person name="Wang S."/>
            <person name="Wang H."/>
            <person name="Wang A."/>
            <person name="Jiang F."/>
            <person name="Liu H."/>
            <person name="Zhao H."/>
            <person name="Xu D."/>
            <person name="Zhang Y."/>
        </authorList>
    </citation>
    <scope>NUCLEOTIDE SEQUENCE [LARGE SCALE GENOMIC DNA]</scope>
    <source>
        <strain evidence="2">cv. Punajuju</strain>
        <tissue evidence="1">Leaves</tissue>
    </source>
</reference>
<comment type="caution">
    <text evidence="1">The sequence shown here is derived from an EMBL/GenBank/DDBJ whole genome shotgun (WGS) entry which is preliminary data.</text>
</comment>
<organism evidence="1 2">
    <name type="scientific">Cichorium intybus</name>
    <name type="common">Chicory</name>
    <dbReference type="NCBI Taxonomy" id="13427"/>
    <lineage>
        <taxon>Eukaryota</taxon>
        <taxon>Viridiplantae</taxon>
        <taxon>Streptophyta</taxon>
        <taxon>Embryophyta</taxon>
        <taxon>Tracheophyta</taxon>
        <taxon>Spermatophyta</taxon>
        <taxon>Magnoliopsida</taxon>
        <taxon>eudicotyledons</taxon>
        <taxon>Gunneridae</taxon>
        <taxon>Pentapetalae</taxon>
        <taxon>asterids</taxon>
        <taxon>campanulids</taxon>
        <taxon>Asterales</taxon>
        <taxon>Asteraceae</taxon>
        <taxon>Cichorioideae</taxon>
        <taxon>Cichorieae</taxon>
        <taxon>Cichoriinae</taxon>
        <taxon>Cichorium</taxon>
    </lineage>
</organism>
<gene>
    <name evidence="1" type="ORF">L2E82_20775</name>
</gene>
<keyword evidence="2" id="KW-1185">Reference proteome</keyword>
<reference evidence="2" key="1">
    <citation type="journal article" date="2022" name="Mol. Ecol. Resour.">
        <title>The genomes of chicory, endive, great burdock and yacon provide insights into Asteraceae palaeo-polyploidization history and plant inulin production.</title>
        <authorList>
            <person name="Fan W."/>
            <person name="Wang S."/>
            <person name="Wang H."/>
            <person name="Wang A."/>
            <person name="Jiang F."/>
            <person name="Liu H."/>
            <person name="Zhao H."/>
            <person name="Xu D."/>
            <person name="Zhang Y."/>
        </authorList>
    </citation>
    <scope>NUCLEOTIDE SEQUENCE [LARGE SCALE GENOMIC DNA]</scope>
    <source>
        <strain evidence="2">cv. Punajuju</strain>
    </source>
</reference>
<protein>
    <submittedName>
        <fullName evidence="1">Uncharacterized protein</fullName>
    </submittedName>
</protein>
<proteinExistence type="predicted"/>